<comment type="caution">
    <text evidence="2">The sequence shown here is derived from an EMBL/GenBank/DDBJ whole genome shotgun (WGS) entry which is preliminary data.</text>
</comment>
<dbReference type="AlphaFoldDB" id="A0A504YEX7"/>
<proteinExistence type="predicted"/>
<name>A0A504YEX7_FASGI</name>
<feature type="region of interest" description="Disordered" evidence="1">
    <location>
        <begin position="227"/>
        <end position="264"/>
    </location>
</feature>
<dbReference type="OrthoDB" id="6275174at2759"/>
<feature type="compositionally biased region" description="Polar residues" evidence="1">
    <location>
        <begin position="254"/>
        <end position="264"/>
    </location>
</feature>
<feature type="region of interest" description="Disordered" evidence="1">
    <location>
        <begin position="1"/>
        <end position="45"/>
    </location>
</feature>
<feature type="non-terminal residue" evidence="2">
    <location>
        <position position="1"/>
    </location>
</feature>
<keyword evidence="3" id="KW-1185">Reference proteome</keyword>
<dbReference type="Proteomes" id="UP000316759">
    <property type="component" value="Unassembled WGS sequence"/>
</dbReference>
<gene>
    <name evidence="2" type="ORF">FGIG_05682</name>
</gene>
<evidence type="ECO:0000313" key="3">
    <source>
        <dbReference type="Proteomes" id="UP000316759"/>
    </source>
</evidence>
<dbReference type="STRING" id="46835.A0A504YEX7"/>
<organism evidence="2 3">
    <name type="scientific">Fasciola gigantica</name>
    <name type="common">Giant liver fluke</name>
    <dbReference type="NCBI Taxonomy" id="46835"/>
    <lineage>
        <taxon>Eukaryota</taxon>
        <taxon>Metazoa</taxon>
        <taxon>Spiralia</taxon>
        <taxon>Lophotrochozoa</taxon>
        <taxon>Platyhelminthes</taxon>
        <taxon>Trematoda</taxon>
        <taxon>Digenea</taxon>
        <taxon>Plagiorchiida</taxon>
        <taxon>Echinostomata</taxon>
        <taxon>Echinostomatoidea</taxon>
        <taxon>Fasciolidae</taxon>
        <taxon>Fasciola</taxon>
    </lineage>
</organism>
<evidence type="ECO:0000256" key="1">
    <source>
        <dbReference type="SAM" id="MobiDB-lite"/>
    </source>
</evidence>
<evidence type="ECO:0000313" key="2">
    <source>
        <dbReference type="EMBL" id="TPP56287.1"/>
    </source>
</evidence>
<sequence>APVSTRRRTNSVAASCDLSCKKKQPESLQRPATEESNLLALGELPKPTRFRRSSFALSGERPTQLDGLVKEAAEHTTQVAASREAAKITSMVSPPSGVTKFQLDMGNTDGDSDDGSRKISVATLVPSSVGIPDHANQNCSFPCSRKTSDSAWGLSVNDAEHPFVWYNTDAFSQNPLSSELVRKYLAKSGVLQANTLSPSATPASVHSSRFDLTHVYEGLPASGFVSSNGTGSTAASVTSSPASRLPCDTPPCSPSTGSPLDSDHQNLLSSTNGLTRLRLFFDHWKPQVGTDESSNYIYLDQEAQERRANARASNVIAPVSF</sequence>
<protein>
    <submittedName>
        <fullName evidence="2">Uncharacterized protein</fullName>
    </submittedName>
</protein>
<reference evidence="2 3" key="1">
    <citation type="submission" date="2019-04" db="EMBL/GenBank/DDBJ databases">
        <title>Annotation for the trematode Fasciola gigantica.</title>
        <authorList>
            <person name="Choi Y.-J."/>
        </authorList>
    </citation>
    <scope>NUCLEOTIDE SEQUENCE [LARGE SCALE GENOMIC DNA]</scope>
    <source>
        <strain evidence="2">Uganda_cow_1</strain>
    </source>
</reference>
<dbReference type="EMBL" id="SUNJ01014702">
    <property type="protein sequence ID" value="TPP56287.1"/>
    <property type="molecule type" value="Genomic_DNA"/>
</dbReference>
<feature type="compositionally biased region" description="Low complexity" evidence="1">
    <location>
        <begin position="227"/>
        <end position="243"/>
    </location>
</feature>
<accession>A0A504YEX7</accession>